<protein>
    <submittedName>
        <fullName evidence="2">Uncharacterized protein</fullName>
    </submittedName>
</protein>
<name>A0ABW1A636_9ACTN</name>
<evidence type="ECO:0000313" key="2">
    <source>
        <dbReference type="EMBL" id="MFC5750018.1"/>
    </source>
</evidence>
<feature type="region of interest" description="Disordered" evidence="1">
    <location>
        <begin position="1"/>
        <end position="27"/>
    </location>
</feature>
<sequence length="80" mass="8506">MSTTLTEPERARALFASPLQESGRPTPQQIRAVVEAAPVAADCLGCVAQEAGDHPEVYLLRMRWALHAVAQAYATETAGG</sequence>
<evidence type="ECO:0000313" key="3">
    <source>
        <dbReference type="Proteomes" id="UP001596074"/>
    </source>
</evidence>
<dbReference type="RefSeq" id="WP_378285744.1">
    <property type="nucleotide sequence ID" value="NZ_JBHSON010000048.1"/>
</dbReference>
<dbReference type="EMBL" id="JBHSON010000048">
    <property type="protein sequence ID" value="MFC5750018.1"/>
    <property type="molecule type" value="Genomic_DNA"/>
</dbReference>
<dbReference type="Proteomes" id="UP001596074">
    <property type="component" value="Unassembled WGS sequence"/>
</dbReference>
<accession>A0ABW1A636</accession>
<organism evidence="2 3">
    <name type="scientific">Actinomadura rugatobispora</name>
    <dbReference type="NCBI Taxonomy" id="1994"/>
    <lineage>
        <taxon>Bacteria</taxon>
        <taxon>Bacillati</taxon>
        <taxon>Actinomycetota</taxon>
        <taxon>Actinomycetes</taxon>
        <taxon>Streptosporangiales</taxon>
        <taxon>Thermomonosporaceae</taxon>
        <taxon>Actinomadura</taxon>
    </lineage>
</organism>
<evidence type="ECO:0000256" key="1">
    <source>
        <dbReference type="SAM" id="MobiDB-lite"/>
    </source>
</evidence>
<comment type="caution">
    <text evidence="2">The sequence shown here is derived from an EMBL/GenBank/DDBJ whole genome shotgun (WGS) entry which is preliminary data.</text>
</comment>
<reference evidence="3" key="1">
    <citation type="journal article" date="2019" name="Int. J. Syst. Evol. Microbiol.">
        <title>The Global Catalogue of Microorganisms (GCM) 10K type strain sequencing project: providing services to taxonomists for standard genome sequencing and annotation.</title>
        <authorList>
            <consortium name="The Broad Institute Genomics Platform"/>
            <consortium name="The Broad Institute Genome Sequencing Center for Infectious Disease"/>
            <person name="Wu L."/>
            <person name="Ma J."/>
        </authorList>
    </citation>
    <scope>NUCLEOTIDE SEQUENCE [LARGE SCALE GENOMIC DNA]</scope>
    <source>
        <strain evidence="3">KCTC 42087</strain>
    </source>
</reference>
<keyword evidence="3" id="KW-1185">Reference proteome</keyword>
<gene>
    <name evidence="2" type="ORF">ACFPZN_30695</name>
</gene>
<proteinExistence type="predicted"/>